<organism evidence="2 3">
    <name type="scientific">Paenibacillus beijingensis</name>
    <dbReference type="NCBI Taxonomy" id="1126833"/>
    <lineage>
        <taxon>Bacteria</taxon>
        <taxon>Bacillati</taxon>
        <taxon>Bacillota</taxon>
        <taxon>Bacilli</taxon>
        <taxon>Bacillales</taxon>
        <taxon>Paenibacillaceae</taxon>
        <taxon>Paenibacillus</taxon>
    </lineage>
</organism>
<reference evidence="2 3" key="1">
    <citation type="journal article" date="2015" name="J. Biotechnol.">
        <title>Complete genome sequence of Paenibacillus beijingensis 7188(T) (=DSM 24997(T)), a novel rhizobacterium from jujube garden soil.</title>
        <authorList>
            <person name="Kwak Y."/>
            <person name="Shin J.H."/>
        </authorList>
    </citation>
    <scope>NUCLEOTIDE SEQUENCE [LARGE SCALE GENOMIC DNA]</scope>
    <source>
        <strain evidence="2 3">DSM 24997</strain>
    </source>
</reference>
<evidence type="ECO:0000313" key="2">
    <source>
        <dbReference type="EMBL" id="AJY76213.1"/>
    </source>
</evidence>
<dbReference type="SUPFAM" id="SSF52833">
    <property type="entry name" value="Thioredoxin-like"/>
    <property type="match status" value="1"/>
</dbReference>
<evidence type="ECO:0000259" key="1">
    <source>
        <dbReference type="PROSITE" id="PS51352"/>
    </source>
</evidence>
<keyword evidence="3" id="KW-1185">Reference proteome</keyword>
<dbReference type="CDD" id="cd02947">
    <property type="entry name" value="TRX_family"/>
    <property type="match status" value="1"/>
</dbReference>
<dbReference type="STRING" id="1126833.VN24_18650"/>
<dbReference type="KEGG" id="pbj:VN24_18650"/>
<dbReference type="PATRIC" id="fig|1126833.4.peg.4104"/>
<protein>
    <submittedName>
        <fullName evidence="2">Thiol-disulfide isomerase</fullName>
    </submittedName>
</protein>
<dbReference type="GO" id="GO:0016853">
    <property type="term" value="F:isomerase activity"/>
    <property type="evidence" value="ECO:0007669"/>
    <property type="project" value="UniProtKB-KW"/>
</dbReference>
<dbReference type="PANTHER" id="PTHR45663">
    <property type="entry name" value="GEO12009P1"/>
    <property type="match status" value="1"/>
</dbReference>
<dbReference type="GO" id="GO:0015035">
    <property type="term" value="F:protein-disulfide reductase activity"/>
    <property type="evidence" value="ECO:0007669"/>
    <property type="project" value="TreeGrafter"/>
</dbReference>
<accession>A0A0D5NMS6</accession>
<dbReference type="HOGENOM" id="CLU_090389_14_3_9"/>
<dbReference type="GO" id="GO:0005829">
    <property type="term" value="C:cytosol"/>
    <property type="evidence" value="ECO:0007669"/>
    <property type="project" value="TreeGrafter"/>
</dbReference>
<name>A0A0D5NMS6_9BACL</name>
<keyword evidence="2" id="KW-0413">Isomerase</keyword>
<dbReference type="AlphaFoldDB" id="A0A0D5NMS6"/>
<dbReference type="Gene3D" id="3.40.30.10">
    <property type="entry name" value="Glutaredoxin"/>
    <property type="match status" value="1"/>
</dbReference>
<dbReference type="InterPro" id="IPR036249">
    <property type="entry name" value="Thioredoxin-like_sf"/>
</dbReference>
<dbReference type="InterPro" id="IPR013766">
    <property type="entry name" value="Thioredoxin_domain"/>
</dbReference>
<feature type="domain" description="Thioredoxin" evidence="1">
    <location>
        <begin position="1"/>
        <end position="107"/>
    </location>
</feature>
<dbReference type="EMBL" id="CP011058">
    <property type="protein sequence ID" value="AJY76213.1"/>
    <property type="molecule type" value="Genomic_DNA"/>
</dbReference>
<reference evidence="3" key="2">
    <citation type="submission" date="2015-03" db="EMBL/GenBank/DDBJ databases">
        <title>Genome sequence of Paenibacillus beijingensis strain DSM 24997T.</title>
        <authorList>
            <person name="Kwak Y."/>
            <person name="Shin J.-H."/>
        </authorList>
    </citation>
    <scope>NUCLEOTIDE SEQUENCE [LARGE SCALE GENOMIC DNA]</scope>
    <source>
        <strain evidence="3">DSM 24997</strain>
    </source>
</reference>
<sequence>MIKISDIQTFREKIGTEKPTVVVFKTEWCPDCRFIEPFIPELTELYKERFSFFQIDRDELPDLSEEYQIMGIPSFIVFKSGEEKSRYVNKLKKTRAEIEAFLDEASAICSKEAH</sequence>
<dbReference type="GO" id="GO:0045454">
    <property type="term" value="P:cell redox homeostasis"/>
    <property type="evidence" value="ECO:0007669"/>
    <property type="project" value="TreeGrafter"/>
</dbReference>
<gene>
    <name evidence="2" type="ORF">VN24_18650</name>
</gene>
<dbReference type="Proteomes" id="UP000032633">
    <property type="component" value="Chromosome"/>
</dbReference>
<dbReference type="Pfam" id="PF00085">
    <property type="entry name" value="Thioredoxin"/>
    <property type="match status" value="1"/>
</dbReference>
<evidence type="ECO:0000313" key="3">
    <source>
        <dbReference type="Proteomes" id="UP000032633"/>
    </source>
</evidence>
<dbReference type="PANTHER" id="PTHR45663:SF6">
    <property type="entry name" value="THIOREDOXIN-LIKE PROTEIN YDBP"/>
    <property type="match status" value="1"/>
</dbReference>
<proteinExistence type="predicted"/>
<dbReference type="PROSITE" id="PS51352">
    <property type="entry name" value="THIOREDOXIN_2"/>
    <property type="match status" value="1"/>
</dbReference>